<feature type="non-terminal residue" evidence="1">
    <location>
        <position position="1"/>
    </location>
</feature>
<dbReference type="Gene3D" id="3.30.530.20">
    <property type="match status" value="1"/>
</dbReference>
<reference evidence="1" key="1">
    <citation type="journal article" date="2014" name="Front. Microbiol.">
        <title>High frequency of phylogenetically diverse reductive dehalogenase-homologous genes in deep subseafloor sedimentary metagenomes.</title>
        <authorList>
            <person name="Kawai M."/>
            <person name="Futagami T."/>
            <person name="Toyoda A."/>
            <person name="Takaki Y."/>
            <person name="Nishi S."/>
            <person name="Hori S."/>
            <person name="Arai W."/>
            <person name="Tsubouchi T."/>
            <person name="Morono Y."/>
            <person name="Uchiyama I."/>
            <person name="Ito T."/>
            <person name="Fujiyama A."/>
            <person name="Inagaki F."/>
            <person name="Takami H."/>
        </authorList>
    </citation>
    <scope>NUCLEOTIDE SEQUENCE</scope>
    <source>
        <strain evidence="1">Expedition CK06-06</strain>
    </source>
</reference>
<evidence type="ECO:0000313" key="1">
    <source>
        <dbReference type="EMBL" id="GAG06230.1"/>
    </source>
</evidence>
<dbReference type="AlphaFoldDB" id="X0UKS9"/>
<protein>
    <submittedName>
        <fullName evidence="1">Uncharacterized protein</fullName>
    </submittedName>
</protein>
<sequence>KTDTKFSYELESELPFGVFGKFLEIVWARRWAEKMIGKALENLKSIMEK</sequence>
<name>X0UKS9_9ZZZZ</name>
<dbReference type="EMBL" id="BARS01026942">
    <property type="protein sequence ID" value="GAG06230.1"/>
    <property type="molecule type" value="Genomic_DNA"/>
</dbReference>
<accession>X0UKS9</accession>
<gene>
    <name evidence="1" type="ORF">S01H1_42371</name>
</gene>
<comment type="caution">
    <text evidence="1">The sequence shown here is derived from an EMBL/GenBank/DDBJ whole genome shotgun (WGS) entry which is preliminary data.</text>
</comment>
<organism evidence="1">
    <name type="scientific">marine sediment metagenome</name>
    <dbReference type="NCBI Taxonomy" id="412755"/>
    <lineage>
        <taxon>unclassified sequences</taxon>
        <taxon>metagenomes</taxon>
        <taxon>ecological metagenomes</taxon>
    </lineage>
</organism>
<dbReference type="InterPro" id="IPR023393">
    <property type="entry name" value="START-like_dom_sf"/>
</dbReference>
<proteinExistence type="predicted"/>